<dbReference type="CDD" id="cd00086">
    <property type="entry name" value="homeodomain"/>
    <property type="match status" value="1"/>
</dbReference>
<evidence type="ECO:0000313" key="11">
    <source>
        <dbReference type="Proteomes" id="UP001230051"/>
    </source>
</evidence>
<accession>A0AAD8CML1</accession>
<dbReference type="InterPro" id="IPR009057">
    <property type="entry name" value="Homeodomain-like_sf"/>
</dbReference>
<dbReference type="InterPro" id="IPR017970">
    <property type="entry name" value="Homeobox_CS"/>
</dbReference>
<keyword evidence="3 6" id="KW-0371">Homeobox</keyword>
<dbReference type="InterPro" id="IPR050848">
    <property type="entry name" value="Homeobox_TF"/>
</dbReference>
<evidence type="ECO:0000256" key="3">
    <source>
        <dbReference type="ARBA" id="ARBA00023155"/>
    </source>
</evidence>
<name>A0AAD8CML1_ACIOX</name>
<feature type="compositionally biased region" description="Basic and acidic residues" evidence="8">
    <location>
        <begin position="46"/>
        <end position="55"/>
    </location>
</feature>
<gene>
    <name evidence="10" type="primary">pnx</name>
    <name evidence="10" type="ORF">AOXY_G28710</name>
</gene>
<dbReference type="SUPFAM" id="SSF46689">
    <property type="entry name" value="Homeodomain-like"/>
    <property type="match status" value="1"/>
</dbReference>
<protein>
    <submittedName>
        <fullName evidence="10">Homeobox protein Hox-A4-like isoform X1</fullName>
    </submittedName>
</protein>
<feature type="region of interest" description="Disordered" evidence="8">
    <location>
        <begin position="124"/>
        <end position="144"/>
    </location>
</feature>
<dbReference type="Gene3D" id="1.10.10.60">
    <property type="entry name" value="Homeodomain-like"/>
    <property type="match status" value="1"/>
</dbReference>
<evidence type="ECO:0000256" key="4">
    <source>
        <dbReference type="ARBA" id="ARBA00023242"/>
    </source>
</evidence>
<feature type="domain" description="Homeobox" evidence="9">
    <location>
        <begin position="65"/>
        <end position="125"/>
    </location>
</feature>
<evidence type="ECO:0000259" key="9">
    <source>
        <dbReference type="PROSITE" id="PS50071"/>
    </source>
</evidence>
<evidence type="ECO:0000256" key="5">
    <source>
        <dbReference type="ARBA" id="ARBA00038196"/>
    </source>
</evidence>
<evidence type="ECO:0000256" key="7">
    <source>
        <dbReference type="RuleBase" id="RU000682"/>
    </source>
</evidence>
<comment type="similarity">
    <text evidence="5">Belongs to the BAR homeobox family.</text>
</comment>
<dbReference type="Proteomes" id="UP001230051">
    <property type="component" value="Unassembled WGS sequence"/>
</dbReference>
<dbReference type="GO" id="GO:0000981">
    <property type="term" value="F:DNA-binding transcription factor activity, RNA polymerase II-specific"/>
    <property type="evidence" value="ECO:0007669"/>
    <property type="project" value="InterPro"/>
</dbReference>
<feature type="region of interest" description="Disordered" evidence="8">
    <location>
        <begin position="39"/>
        <end position="66"/>
    </location>
</feature>
<evidence type="ECO:0000256" key="6">
    <source>
        <dbReference type="PROSITE-ProRule" id="PRU00108"/>
    </source>
</evidence>
<evidence type="ECO:0000313" key="10">
    <source>
        <dbReference type="EMBL" id="KAK1154379.1"/>
    </source>
</evidence>
<dbReference type="PANTHER" id="PTHR24333:SF5">
    <property type="entry name" value="VENT HOMEOBOX"/>
    <property type="match status" value="1"/>
</dbReference>
<sequence length="198" mass="22742">MPPAKVAKMRKTSFSVEDILDPIKFNGKQSLRCPEQQTHCTALDPPRNEHVEENSQRSPSKPKSCKSRRIRTAFTLQQLHVLETCFHSSHYLSVYERFSIASALHLSQTQLKIWFQNRRTKWKKENEGKEKDRSADELHQASPTHHHFGVSPYSSILHNPSTLPYPAKTSLRYTPQTLISALYPQPVLLAPVLCNPLF</sequence>
<dbReference type="SMART" id="SM00389">
    <property type="entry name" value="HOX"/>
    <property type="match status" value="1"/>
</dbReference>
<feature type="DNA-binding region" description="Homeobox" evidence="6">
    <location>
        <begin position="67"/>
        <end position="126"/>
    </location>
</feature>
<dbReference type="Pfam" id="PF00046">
    <property type="entry name" value="Homeodomain"/>
    <property type="match status" value="1"/>
</dbReference>
<dbReference type="PRINTS" id="PR00024">
    <property type="entry name" value="HOMEOBOX"/>
</dbReference>
<comment type="subcellular location">
    <subcellularLocation>
        <location evidence="1 6 7">Nucleus</location>
    </subcellularLocation>
</comment>
<dbReference type="PROSITE" id="PS00027">
    <property type="entry name" value="HOMEOBOX_1"/>
    <property type="match status" value="1"/>
</dbReference>
<feature type="compositionally biased region" description="Basic and acidic residues" evidence="8">
    <location>
        <begin position="124"/>
        <end position="139"/>
    </location>
</feature>
<evidence type="ECO:0000256" key="2">
    <source>
        <dbReference type="ARBA" id="ARBA00023125"/>
    </source>
</evidence>
<dbReference type="PANTHER" id="PTHR24333">
    <property type="entry name" value="HOMEO BOX HB9 LIKE A-RELATED"/>
    <property type="match status" value="1"/>
</dbReference>
<comment type="caution">
    <text evidence="10">The sequence shown here is derived from an EMBL/GenBank/DDBJ whole genome shotgun (WGS) entry which is preliminary data.</text>
</comment>
<evidence type="ECO:0000256" key="8">
    <source>
        <dbReference type="SAM" id="MobiDB-lite"/>
    </source>
</evidence>
<proteinExistence type="inferred from homology"/>
<reference evidence="10" key="1">
    <citation type="submission" date="2022-02" db="EMBL/GenBank/DDBJ databases">
        <title>Atlantic sturgeon de novo genome assembly.</title>
        <authorList>
            <person name="Stock M."/>
            <person name="Klopp C."/>
            <person name="Guiguen Y."/>
            <person name="Cabau C."/>
            <person name="Parinello H."/>
            <person name="Santidrian Yebra-Pimentel E."/>
            <person name="Kuhl H."/>
            <person name="Dirks R.P."/>
            <person name="Guessner J."/>
            <person name="Wuertz S."/>
            <person name="Du K."/>
            <person name="Schartl M."/>
        </authorList>
    </citation>
    <scope>NUCLEOTIDE SEQUENCE</scope>
    <source>
        <strain evidence="10">STURGEONOMICS-FGT-2020</strain>
        <tissue evidence="10">Whole blood</tissue>
    </source>
</reference>
<organism evidence="10 11">
    <name type="scientific">Acipenser oxyrinchus oxyrinchus</name>
    <dbReference type="NCBI Taxonomy" id="40147"/>
    <lineage>
        <taxon>Eukaryota</taxon>
        <taxon>Metazoa</taxon>
        <taxon>Chordata</taxon>
        <taxon>Craniata</taxon>
        <taxon>Vertebrata</taxon>
        <taxon>Euteleostomi</taxon>
        <taxon>Actinopterygii</taxon>
        <taxon>Chondrostei</taxon>
        <taxon>Acipenseriformes</taxon>
        <taxon>Acipenseridae</taxon>
        <taxon>Acipenser</taxon>
    </lineage>
</organism>
<dbReference type="PROSITE" id="PS50071">
    <property type="entry name" value="HOMEOBOX_2"/>
    <property type="match status" value="1"/>
</dbReference>
<dbReference type="GO" id="GO:0005634">
    <property type="term" value="C:nucleus"/>
    <property type="evidence" value="ECO:0007669"/>
    <property type="project" value="UniProtKB-SubCell"/>
</dbReference>
<dbReference type="InterPro" id="IPR020479">
    <property type="entry name" value="HD_metazoa"/>
</dbReference>
<dbReference type="InterPro" id="IPR001356">
    <property type="entry name" value="HD"/>
</dbReference>
<dbReference type="EMBL" id="JAGXEW010000036">
    <property type="protein sequence ID" value="KAK1154379.1"/>
    <property type="molecule type" value="Genomic_DNA"/>
</dbReference>
<dbReference type="GO" id="GO:0003677">
    <property type="term" value="F:DNA binding"/>
    <property type="evidence" value="ECO:0007669"/>
    <property type="project" value="UniProtKB-UniRule"/>
</dbReference>
<evidence type="ECO:0000256" key="1">
    <source>
        <dbReference type="ARBA" id="ARBA00004123"/>
    </source>
</evidence>
<dbReference type="AlphaFoldDB" id="A0AAD8CML1"/>
<keyword evidence="2 6" id="KW-0238">DNA-binding</keyword>
<keyword evidence="11" id="KW-1185">Reference proteome</keyword>
<keyword evidence="4 6" id="KW-0539">Nucleus</keyword>